<proteinExistence type="predicted"/>
<protein>
    <submittedName>
        <fullName evidence="1">Uncharacterized protein</fullName>
    </submittedName>
</protein>
<gene>
    <name evidence="1" type="ORF">SAMN05421833_11781</name>
</gene>
<dbReference type="Proteomes" id="UP000186096">
    <property type="component" value="Unassembled WGS sequence"/>
</dbReference>
<reference evidence="2" key="1">
    <citation type="submission" date="2017-01" db="EMBL/GenBank/DDBJ databases">
        <authorList>
            <person name="Varghese N."/>
            <person name="Submissions S."/>
        </authorList>
    </citation>
    <scope>NUCLEOTIDE SEQUENCE [LARGE SCALE GENOMIC DNA]</scope>
    <source>
        <strain evidence="2">ATCC 12950</strain>
    </source>
</reference>
<sequence>MAYAQPVSETDGRDMRQITNGNRTANQQAGILATLGDLLRSQGVRTRFISHITLRMTGFPVQEKTGCELDVYDFGGQVATVTIDQENKPRRFLIKLPTSGTVVPLPSVDQPQSTVRWIVGWANGGAR</sequence>
<evidence type="ECO:0000313" key="2">
    <source>
        <dbReference type="Proteomes" id="UP000186096"/>
    </source>
</evidence>
<evidence type="ECO:0000313" key="1">
    <source>
        <dbReference type="EMBL" id="SIR85561.1"/>
    </source>
</evidence>
<keyword evidence="2" id="KW-1185">Reference proteome</keyword>
<dbReference type="STRING" id="58117.SAMN05421833_11781"/>
<name>A0A1N7EBS7_9ACTN</name>
<dbReference type="AlphaFoldDB" id="A0A1N7EBS7"/>
<accession>A0A1N7EBS7</accession>
<dbReference type="EMBL" id="FTNI01000017">
    <property type="protein sequence ID" value="SIR85561.1"/>
    <property type="molecule type" value="Genomic_DNA"/>
</dbReference>
<organism evidence="1 2">
    <name type="scientific">Microbispora rosea</name>
    <dbReference type="NCBI Taxonomy" id="58117"/>
    <lineage>
        <taxon>Bacteria</taxon>
        <taxon>Bacillati</taxon>
        <taxon>Actinomycetota</taxon>
        <taxon>Actinomycetes</taxon>
        <taxon>Streptosporangiales</taxon>
        <taxon>Streptosporangiaceae</taxon>
        <taxon>Microbispora</taxon>
    </lineage>
</organism>